<dbReference type="Proteomes" id="UP000610303">
    <property type="component" value="Unassembled WGS sequence"/>
</dbReference>
<dbReference type="AlphaFoldDB" id="A0A918CHD6"/>
<evidence type="ECO:0000313" key="5">
    <source>
        <dbReference type="Proteomes" id="UP000610303"/>
    </source>
</evidence>
<evidence type="ECO:0000256" key="1">
    <source>
        <dbReference type="ARBA" id="ARBA00023125"/>
    </source>
</evidence>
<keyword evidence="5" id="KW-1185">Reference proteome</keyword>
<accession>A0A918CHD6</accession>
<proteinExistence type="predicted"/>
<dbReference type="EMBL" id="BMRJ01000001">
    <property type="protein sequence ID" value="GGR22344.1"/>
    <property type="molecule type" value="Genomic_DNA"/>
</dbReference>
<dbReference type="InterPro" id="IPR001647">
    <property type="entry name" value="HTH_TetR"/>
</dbReference>
<gene>
    <name evidence="4" type="ORF">GCM10010196_14980</name>
</gene>
<organism evidence="4 5">
    <name type="scientific">Agromyces mediolanus</name>
    <name type="common">Corynebacterium mediolanum</name>
    <dbReference type="NCBI Taxonomy" id="41986"/>
    <lineage>
        <taxon>Bacteria</taxon>
        <taxon>Bacillati</taxon>
        <taxon>Actinomycetota</taxon>
        <taxon>Actinomycetes</taxon>
        <taxon>Micrococcales</taxon>
        <taxon>Microbacteriaceae</taxon>
        <taxon>Agromyces</taxon>
    </lineage>
</organism>
<protein>
    <submittedName>
        <fullName evidence="4">TetR family transcriptional regulator</fullName>
    </submittedName>
</protein>
<dbReference type="SUPFAM" id="SSF46689">
    <property type="entry name" value="Homeodomain-like"/>
    <property type="match status" value="1"/>
</dbReference>
<feature type="DNA-binding region" description="H-T-H motif" evidence="2">
    <location>
        <begin position="29"/>
        <end position="48"/>
    </location>
</feature>
<sequence length="198" mass="21917">MAWDTEGTKRRLLDAATVEFAQHGFAGGRVDRIAAAAGVNKERIYQYFGKKGELFDAVLVSELRRVMDEVPLRGEGPRAVADYAGRLFDHHVDDPTVPRLVTWEGLERGRDTVARAERLEHHTSKVAALMRMLPGVDSAGAAELLLTIVTLCDSWPVLPQVDEFLSGRVEGRRAERRASIVGTVELLARELSAESARR</sequence>
<dbReference type="InterPro" id="IPR009057">
    <property type="entry name" value="Homeodomain-like_sf"/>
</dbReference>
<name>A0A918CHD6_AGRME</name>
<dbReference type="InterPro" id="IPR036271">
    <property type="entry name" value="Tet_transcr_reg_TetR-rel_C_sf"/>
</dbReference>
<evidence type="ECO:0000259" key="3">
    <source>
        <dbReference type="PROSITE" id="PS50977"/>
    </source>
</evidence>
<dbReference type="InterPro" id="IPR050109">
    <property type="entry name" value="HTH-type_TetR-like_transc_reg"/>
</dbReference>
<evidence type="ECO:0000256" key="2">
    <source>
        <dbReference type="PROSITE-ProRule" id="PRU00335"/>
    </source>
</evidence>
<dbReference type="RefSeq" id="WP_189084618.1">
    <property type="nucleotide sequence ID" value="NZ_BMRJ01000001.1"/>
</dbReference>
<dbReference type="PROSITE" id="PS50977">
    <property type="entry name" value="HTH_TETR_2"/>
    <property type="match status" value="1"/>
</dbReference>
<dbReference type="Pfam" id="PF17926">
    <property type="entry name" value="TetR_C_21"/>
    <property type="match status" value="1"/>
</dbReference>
<dbReference type="PANTHER" id="PTHR30328:SF54">
    <property type="entry name" value="HTH-TYPE TRANSCRIPTIONAL REPRESSOR SCO4008"/>
    <property type="match status" value="1"/>
</dbReference>
<comment type="caution">
    <text evidence="4">The sequence shown here is derived from an EMBL/GenBank/DDBJ whole genome shotgun (WGS) entry which is preliminary data.</text>
</comment>
<evidence type="ECO:0000313" key="4">
    <source>
        <dbReference type="EMBL" id="GGR22344.1"/>
    </source>
</evidence>
<dbReference type="SUPFAM" id="SSF48498">
    <property type="entry name" value="Tetracyclin repressor-like, C-terminal domain"/>
    <property type="match status" value="1"/>
</dbReference>
<dbReference type="GO" id="GO:0006355">
    <property type="term" value="P:regulation of DNA-templated transcription"/>
    <property type="evidence" value="ECO:0007669"/>
    <property type="project" value="UniProtKB-ARBA"/>
</dbReference>
<reference evidence="4" key="1">
    <citation type="journal article" date="2014" name="Int. J. Syst. Evol. Microbiol.">
        <title>Complete genome sequence of Corynebacterium casei LMG S-19264T (=DSM 44701T), isolated from a smear-ripened cheese.</title>
        <authorList>
            <consortium name="US DOE Joint Genome Institute (JGI-PGF)"/>
            <person name="Walter F."/>
            <person name="Albersmeier A."/>
            <person name="Kalinowski J."/>
            <person name="Ruckert C."/>
        </authorList>
    </citation>
    <scope>NUCLEOTIDE SEQUENCE</scope>
    <source>
        <strain evidence="4">JCM 3346</strain>
    </source>
</reference>
<dbReference type="PRINTS" id="PR00455">
    <property type="entry name" value="HTHTETR"/>
</dbReference>
<dbReference type="Pfam" id="PF00440">
    <property type="entry name" value="TetR_N"/>
    <property type="match status" value="1"/>
</dbReference>
<dbReference type="GO" id="GO:0003677">
    <property type="term" value="F:DNA binding"/>
    <property type="evidence" value="ECO:0007669"/>
    <property type="project" value="UniProtKB-UniRule"/>
</dbReference>
<reference evidence="4" key="2">
    <citation type="submission" date="2020-09" db="EMBL/GenBank/DDBJ databases">
        <authorList>
            <person name="Sun Q."/>
            <person name="Ohkuma M."/>
        </authorList>
    </citation>
    <scope>NUCLEOTIDE SEQUENCE</scope>
    <source>
        <strain evidence="4">JCM 3346</strain>
    </source>
</reference>
<dbReference type="Gene3D" id="1.10.357.10">
    <property type="entry name" value="Tetracycline Repressor, domain 2"/>
    <property type="match status" value="1"/>
</dbReference>
<dbReference type="InterPro" id="IPR041467">
    <property type="entry name" value="Sco4008_C"/>
</dbReference>
<keyword evidence="1 2" id="KW-0238">DNA-binding</keyword>
<feature type="domain" description="HTH tetR-type" evidence="3">
    <location>
        <begin position="6"/>
        <end position="66"/>
    </location>
</feature>
<dbReference type="PANTHER" id="PTHR30328">
    <property type="entry name" value="TRANSCRIPTIONAL REPRESSOR"/>
    <property type="match status" value="1"/>
</dbReference>